<gene>
    <name evidence="2" type="ORF">GOEFS_064_00150</name>
</gene>
<evidence type="ECO:0000313" key="3">
    <source>
        <dbReference type="Proteomes" id="UP000035034"/>
    </source>
</evidence>
<dbReference type="Pfam" id="PF10739">
    <property type="entry name" value="DUF2550"/>
    <property type="match status" value="1"/>
</dbReference>
<proteinExistence type="predicted"/>
<keyword evidence="1" id="KW-1133">Transmembrane helix</keyword>
<keyword evidence="1" id="KW-0472">Membrane</keyword>
<reference evidence="2 3" key="1">
    <citation type="submission" date="2011-12" db="EMBL/GenBank/DDBJ databases">
        <title>Whole genome shotgun sequence of Gordonia effusa NBRC 100432.</title>
        <authorList>
            <person name="Yoshida I."/>
            <person name="Takarada H."/>
            <person name="Hosoyama A."/>
            <person name="Tsuchikane K."/>
            <person name="Katsumata H."/>
            <person name="Yamazaki S."/>
            <person name="Fujita N."/>
        </authorList>
    </citation>
    <scope>NUCLEOTIDE SEQUENCE [LARGE SCALE GENOMIC DNA]</scope>
    <source>
        <strain evidence="2 3">NBRC 100432</strain>
    </source>
</reference>
<comment type="caution">
    <text evidence="2">The sequence shown here is derived from an EMBL/GenBank/DDBJ whole genome shotgun (WGS) entry which is preliminary data.</text>
</comment>
<evidence type="ECO:0008006" key="4">
    <source>
        <dbReference type="Google" id="ProtNLM"/>
    </source>
</evidence>
<dbReference type="RefSeq" id="WP_007318112.1">
    <property type="nucleotide sequence ID" value="NZ_BAEH01000064.1"/>
</dbReference>
<name>H0R125_9ACTN</name>
<accession>H0R125</accession>
<dbReference type="AlphaFoldDB" id="H0R125"/>
<dbReference type="EMBL" id="BAEH01000064">
    <property type="protein sequence ID" value="GAB18776.1"/>
    <property type="molecule type" value="Genomic_DNA"/>
</dbReference>
<organism evidence="2 3">
    <name type="scientific">Gordonia effusa NBRC 100432</name>
    <dbReference type="NCBI Taxonomy" id="1077974"/>
    <lineage>
        <taxon>Bacteria</taxon>
        <taxon>Bacillati</taxon>
        <taxon>Actinomycetota</taxon>
        <taxon>Actinomycetes</taxon>
        <taxon>Mycobacteriales</taxon>
        <taxon>Gordoniaceae</taxon>
        <taxon>Gordonia</taxon>
    </lineage>
</organism>
<keyword evidence="3" id="KW-1185">Reference proteome</keyword>
<evidence type="ECO:0000256" key="1">
    <source>
        <dbReference type="SAM" id="Phobius"/>
    </source>
</evidence>
<evidence type="ECO:0000313" key="2">
    <source>
        <dbReference type="EMBL" id="GAB18776.1"/>
    </source>
</evidence>
<feature type="transmembrane region" description="Helical" evidence="1">
    <location>
        <begin position="6"/>
        <end position="24"/>
    </location>
</feature>
<keyword evidence="1" id="KW-0812">Transmembrane</keyword>
<sequence length="133" mass="14756">MLLTLLVFAIGLVICVPLLAPMVIRRIRRIRGSAAVLFRSLPVDQDEGWKPGAIALAEKRAELYDTDGNRQAYDRLSLEMVGRREASETEQAMFHAGIEVVVVSMRSGSLGFELALEPGTATELQSWLDSRNR</sequence>
<dbReference type="Proteomes" id="UP000035034">
    <property type="component" value="Unassembled WGS sequence"/>
</dbReference>
<dbReference type="InterPro" id="IPR019675">
    <property type="entry name" value="DUF2550"/>
</dbReference>
<protein>
    <recommendedName>
        <fullName evidence="4">DUF2550 family protein</fullName>
    </recommendedName>
</protein>